<organism evidence="1 2">
    <name type="scientific">Lysinibacillus parviboronicapiens</name>
    <dbReference type="NCBI Taxonomy" id="436516"/>
    <lineage>
        <taxon>Bacteria</taxon>
        <taxon>Bacillati</taxon>
        <taxon>Bacillota</taxon>
        <taxon>Bacilli</taxon>
        <taxon>Bacillales</taxon>
        <taxon>Bacillaceae</taxon>
        <taxon>Lysinibacillus</taxon>
    </lineage>
</organism>
<comment type="caution">
    <text evidence="1">The sequence shown here is derived from an EMBL/GenBank/DDBJ whole genome shotgun (WGS) entry which is preliminary data.</text>
</comment>
<proteinExistence type="predicted"/>
<sequence>MKTIVIIQARMGSTRLPGKILKPLGESDVLTYVTKRCLQINGVQEVIVATSLSPQDDAIASWCLEHNIQCFRGSENDVLSRFVDCANDYEPDYVMRVTSDCPFIDYEMASEMIAIMANERKDIVLVDGDLPRGLAVELISYDSLLKINEIGQEQRHREHVTYYAYEFKEQFAAITYKVPENRRAPDFRITLDTDPDYELIRVVAEYFNNPLVSSVAIIDYLKRTPEVAKLNAHIEQKPVI</sequence>
<dbReference type="RefSeq" id="WP_354471609.1">
    <property type="nucleotide sequence ID" value="NZ_JBEPSB010000006.1"/>
</dbReference>
<dbReference type="CDD" id="cd02518">
    <property type="entry name" value="GT2_SpsF"/>
    <property type="match status" value="1"/>
</dbReference>
<protein>
    <submittedName>
        <fullName evidence="1">Spore coat polysaccharide biosynthesis protein SpsF</fullName>
    </submittedName>
</protein>
<keyword evidence="2" id="KW-1185">Reference proteome</keyword>
<evidence type="ECO:0000313" key="1">
    <source>
        <dbReference type="EMBL" id="MET4560723.1"/>
    </source>
</evidence>
<dbReference type="PANTHER" id="PTHR42866:SF1">
    <property type="entry name" value="SPORE COAT POLYSACCHARIDE BIOSYNTHESIS PROTEIN SPSF"/>
    <property type="match status" value="1"/>
</dbReference>
<evidence type="ECO:0000313" key="2">
    <source>
        <dbReference type="Proteomes" id="UP001549363"/>
    </source>
</evidence>
<dbReference type="Gene3D" id="3.90.550.10">
    <property type="entry name" value="Spore Coat Polysaccharide Biosynthesis Protein SpsA, Chain A"/>
    <property type="match status" value="1"/>
</dbReference>
<dbReference type="SUPFAM" id="SSF53448">
    <property type="entry name" value="Nucleotide-diphospho-sugar transferases"/>
    <property type="match status" value="1"/>
</dbReference>
<dbReference type="InterPro" id="IPR003329">
    <property type="entry name" value="Cytidylyl_trans"/>
</dbReference>
<dbReference type="Pfam" id="PF02348">
    <property type="entry name" value="CTP_transf_3"/>
    <property type="match status" value="1"/>
</dbReference>
<dbReference type="PANTHER" id="PTHR42866">
    <property type="entry name" value="3-DEOXY-MANNO-OCTULOSONATE CYTIDYLYLTRANSFERASE"/>
    <property type="match status" value="1"/>
</dbReference>
<accession>A0ABV2PIF8</accession>
<reference evidence="1 2" key="1">
    <citation type="submission" date="2024-06" db="EMBL/GenBank/DDBJ databases">
        <title>Sorghum-associated microbial communities from plants grown in Nebraska, USA.</title>
        <authorList>
            <person name="Schachtman D."/>
        </authorList>
    </citation>
    <scope>NUCLEOTIDE SEQUENCE [LARGE SCALE GENOMIC DNA]</scope>
    <source>
        <strain evidence="1 2">736</strain>
    </source>
</reference>
<dbReference type="Proteomes" id="UP001549363">
    <property type="component" value="Unassembled WGS sequence"/>
</dbReference>
<dbReference type="EMBL" id="JBEPSB010000006">
    <property type="protein sequence ID" value="MET4560723.1"/>
    <property type="molecule type" value="Genomic_DNA"/>
</dbReference>
<name>A0ABV2PIF8_9BACI</name>
<dbReference type="InterPro" id="IPR029044">
    <property type="entry name" value="Nucleotide-diphossugar_trans"/>
</dbReference>
<gene>
    <name evidence="1" type="ORF">ABIA69_001867</name>
</gene>